<dbReference type="Pfam" id="PF06723">
    <property type="entry name" value="MreB_Mbl"/>
    <property type="match status" value="1"/>
</dbReference>
<evidence type="ECO:0000256" key="5">
    <source>
        <dbReference type="ARBA" id="ARBA00023458"/>
    </source>
</evidence>
<comment type="subunit">
    <text evidence="6">Forms polymers.</text>
</comment>
<keyword evidence="3 6" id="KW-0067">ATP-binding</keyword>
<gene>
    <name evidence="6" type="primary">mreB</name>
    <name evidence="7" type="ORF">UW53_C0008G0025</name>
</gene>
<evidence type="ECO:0000256" key="4">
    <source>
        <dbReference type="ARBA" id="ARBA00022960"/>
    </source>
</evidence>
<feature type="binding site" evidence="6">
    <location>
        <begin position="165"/>
        <end position="167"/>
    </location>
    <ligand>
        <name>ATP</name>
        <dbReference type="ChEBI" id="CHEBI:30616"/>
    </ligand>
</feature>
<keyword evidence="2 6" id="KW-0547">Nucleotide-binding</keyword>
<protein>
    <recommendedName>
        <fullName evidence="6">Cell shape-determining protein MreB</fullName>
    </recommendedName>
</protein>
<comment type="similarity">
    <text evidence="5 6">Belongs to the FtsA/MreB family.</text>
</comment>
<feature type="binding site" evidence="6">
    <location>
        <begin position="19"/>
        <end position="21"/>
    </location>
    <ligand>
        <name>ATP</name>
        <dbReference type="ChEBI" id="CHEBI:30616"/>
    </ligand>
</feature>
<evidence type="ECO:0000256" key="3">
    <source>
        <dbReference type="ARBA" id="ARBA00022840"/>
    </source>
</evidence>
<keyword evidence="1 6" id="KW-0963">Cytoplasm</keyword>
<dbReference type="GO" id="GO:0008360">
    <property type="term" value="P:regulation of cell shape"/>
    <property type="evidence" value="ECO:0007669"/>
    <property type="project" value="UniProtKB-UniRule"/>
</dbReference>
<dbReference type="GO" id="GO:0005524">
    <property type="term" value="F:ATP binding"/>
    <property type="evidence" value="ECO:0007669"/>
    <property type="project" value="UniProtKB-KW"/>
</dbReference>
<dbReference type="PANTHER" id="PTHR42749">
    <property type="entry name" value="CELL SHAPE-DETERMINING PROTEIN MREB"/>
    <property type="match status" value="1"/>
</dbReference>
<comment type="function">
    <text evidence="6">Forms membrane-associated dynamic filaments that are essential for cell shape determination. Acts by regulating cell wall synthesis and cell elongation, and thus cell shape. A feedback loop between cell geometry and MreB localization may maintain elongated cell shape by targeting cell wall growth to regions of negative cell wall curvature.</text>
</comment>
<evidence type="ECO:0000256" key="2">
    <source>
        <dbReference type="ARBA" id="ARBA00022741"/>
    </source>
</evidence>
<dbReference type="CDD" id="cd10225">
    <property type="entry name" value="ASKHA_NBD_MreB-like"/>
    <property type="match status" value="1"/>
</dbReference>
<comment type="caution">
    <text evidence="7">The sequence shown here is derived from an EMBL/GenBank/DDBJ whole genome shotgun (WGS) entry which is preliminary data.</text>
</comment>
<feature type="binding site" evidence="6">
    <location>
        <begin position="213"/>
        <end position="216"/>
    </location>
    <ligand>
        <name>ATP</name>
        <dbReference type="ChEBI" id="CHEBI:30616"/>
    </ligand>
</feature>
<organism evidence="7 8">
    <name type="scientific">Candidatus Giovannonibacteria bacterium GW2011_GWA1_44_25</name>
    <dbReference type="NCBI Taxonomy" id="1618645"/>
    <lineage>
        <taxon>Bacteria</taxon>
        <taxon>Candidatus Giovannoniibacteriota</taxon>
    </lineage>
</organism>
<dbReference type="InterPro" id="IPR056546">
    <property type="entry name" value="MreB_MamK-like"/>
</dbReference>
<comment type="subcellular location">
    <subcellularLocation>
        <location evidence="6">Cytoplasm</location>
    </subcellularLocation>
    <text evidence="6">Membrane-associated.</text>
</comment>
<reference evidence="7 8" key="1">
    <citation type="journal article" date="2015" name="Nature">
        <title>rRNA introns, odd ribosomes, and small enigmatic genomes across a large radiation of phyla.</title>
        <authorList>
            <person name="Brown C.T."/>
            <person name="Hug L.A."/>
            <person name="Thomas B.C."/>
            <person name="Sharon I."/>
            <person name="Castelle C.J."/>
            <person name="Singh A."/>
            <person name="Wilkins M.J."/>
            <person name="Williams K.H."/>
            <person name="Banfield J.F."/>
        </authorList>
    </citation>
    <scope>NUCLEOTIDE SEQUENCE [LARGE SCALE GENOMIC DNA]</scope>
</reference>
<evidence type="ECO:0000256" key="1">
    <source>
        <dbReference type="ARBA" id="ARBA00022490"/>
    </source>
</evidence>
<dbReference type="InterPro" id="IPR043129">
    <property type="entry name" value="ATPase_NBD"/>
</dbReference>
<dbReference type="EMBL" id="LCIR01000008">
    <property type="protein sequence ID" value="KKT59742.1"/>
    <property type="molecule type" value="Genomic_DNA"/>
</dbReference>
<dbReference type="GO" id="GO:0005737">
    <property type="term" value="C:cytoplasm"/>
    <property type="evidence" value="ECO:0007669"/>
    <property type="project" value="UniProtKB-SubCell"/>
</dbReference>
<sequence length="350" mass="37874">MFSKFFGIFSKDLGIDLGTANTLVYVKGEGVLINEPSVVAINQKTGQVVAIGSEAKKMVGRTPGHITALRPLVEGVISDFEVTAEMLNYFIKKVHSPTQQLFARPRVVIGIPSSITEVERRAVRDAARNAGAREVYLVEEPMAAAIGARLPIQEAVGNMVIDLGGGTTDIAVISLGGIVASRNLRIAGDRFNEDIAAYARDEFKLLIGERTAEDIKISIGSVWKTNEILEGALRGRDLVTGLPREVLVTDSDIRAALAKSMRTVIDAAKNTIEDTPPELVSDIMHRGILLVGGGSLIRGLDKLLERETKMPVYLAEDPLTTVVRGTGIILEDLESISEVFIEDDYDLPPQ</sequence>
<evidence type="ECO:0000256" key="6">
    <source>
        <dbReference type="HAMAP-Rule" id="MF_02207"/>
    </source>
</evidence>
<proteinExistence type="inferred from homology"/>
<accession>A0A0G1KTU2</accession>
<dbReference type="PRINTS" id="PR01652">
    <property type="entry name" value="SHAPEPROTEIN"/>
</dbReference>
<keyword evidence="4 6" id="KW-0133">Cell shape</keyword>
<dbReference type="NCBIfam" id="NF010539">
    <property type="entry name" value="PRK13927.1"/>
    <property type="match status" value="1"/>
</dbReference>
<dbReference type="PANTHER" id="PTHR42749:SF1">
    <property type="entry name" value="CELL SHAPE-DETERMINING PROTEIN MREB"/>
    <property type="match status" value="1"/>
</dbReference>
<evidence type="ECO:0000313" key="7">
    <source>
        <dbReference type="EMBL" id="KKT59742.1"/>
    </source>
</evidence>
<dbReference type="InterPro" id="IPR004753">
    <property type="entry name" value="MreB"/>
</dbReference>
<name>A0A0G1KTU2_9BACT</name>
<dbReference type="Proteomes" id="UP000034087">
    <property type="component" value="Unassembled WGS sequence"/>
</dbReference>
<dbReference type="PATRIC" id="fig|1618645.3.peg.615"/>
<evidence type="ECO:0000313" key="8">
    <source>
        <dbReference type="Proteomes" id="UP000034087"/>
    </source>
</evidence>
<feature type="binding site" evidence="6">
    <location>
        <begin position="293"/>
        <end position="296"/>
    </location>
    <ligand>
        <name>ATP</name>
        <dbReference type="ChEBI" id="CHEBI:30616"/>
    </ligand>
</feature>
<dbReference type="GO" id="GO:0000902">
    <property type="term" value="P:cell morphogenesis"/>
    <property type="evidence" value="ECO:0007669"/>
    <property type="project" value="InterPro"/>
</dbReference>
<dbReference type="Gene3D" id="3.30.420.40">
    <property type="match status" value="2"/>
</dbReference>
<dbReference type="HAMAP" id="MF_02207">
    <property type="entry name" value="MreB"/>
    <property type="match status" value="1"/>
</dbReference>
<dbReference type="AlphaFoldDB" id="A0A0G1KTU2"/>
<dbReference type="SUPFAM" id="SSF53067">
    <property type="entry name" value="Actin-like ATPase domain"/>
    <property type="match status" value="2"/>
</dbReference>
<dbReference type="NCBIfam" id="TIGR00904">
    <property type="entry name" value="mreB"/>
    <property type="match status" value="1"/>
</dbReference>